<dbReference type="PANTHER" id="PTHR43214">
    <property type="entry name" value="TWO-COMPONENT RESPONSE REGULATOR"/>
    <property type="match status" value="1"/>
</dbReference>
<dbReference type="PRINTS" id="PR00038">
    <property type="entry name" value="HTHLUXR"/>
</dbReference>
<dbReference type="InterPro" id="IPR011006">
    <property type="entry name" value="CheY-like_superfamily"/>
</dbReference>
<evidence type="ECO:0000256" key="5">
    <source>
        <dbReference type="PROSITE-ProRule" id="PRU00169"/>
    </source>
</evidence>
<dbReference type="GO" id="GO:0006355">
    <property type="term" value="P:regulation of DNA-templated transcription"/>
    <property type="evidence" value="ECO:0007669"/>
    <property type="project" value="InterPro"/>
</dbReference>
<keyword evidence="1 5" id="KW-0597">Phosphoprotein</keyword>
<comment type="caution">
    <text evidence="8">The sequence shown here is derived from an EMBL/GenBank/DDBJ whole genome shotgun (WGS) entry which is preliminary data.</text>
</comment>
<evidence type="ECO:0000256" key="1">
    <source>
        <dbReference type="ARBA" id="ARBA00022553"/>
    </source>
</evidence>
<keyword evidence="4" id="KW-0804">Transcription</keyword>
<dbReference type="EMBL" id="QYUN01000003">
    <property type="protein sequence ID" value="RJF97043.1"/>
    <property type="molecule type" value="Genomic_DNA"/>
</dbReference>
<name>A0A418WWL6_9BURK</name>
<keyword evidence="2" id="KW-0805">Transcription regulation</keyword>
<evidence type="ECO:0000313" key="9">
    <source>
        <dbReference type="Proteomes" id="UP000285190"/>
    </source>
</evidence>
<dbReference type="InterPro" id="IPR000792">
    <property type="entry name" value="Tscrpt_reg_LuxR_C"/>
</dbReference>
<keyword evidence="9" id="KW-1185">Reference proteome</keyword>
<keyword evidence="3 8" id="KW-0238">DNA-binding</keyword>
<dbReference type="SUPFAM" id="SSF52172">
    <property type="entry name" value="CheY-like"/>
    <property type="match status" value="1"/>
</dbReference>
<dbReference type="CDD" id="cd06170">
    <property type="entry name" value="LuxR_C_like"/>
    <property type="match status" value="1"/>
</dbReference>
<dbReference type="PROSITE" id="PS50110">
    <property type="entry name" value="RESPONSE_REGULATORY"/>
    <property type="match status" value="1"/>
</dbReference>
<dbReference type="CDD" id="cd17535">
    <property type="entry name" value="REC_NarL-like"/>
    <property type="match status" value="1"/>
</dbReference>
<dbReference type="SMART" id="SM00421">
    <property type="entry name" value="HTH_LUXR"/>
    <property type="match status" value="1"/>
</dbReference>
<dbReference type="PROSITE" id="PS00622">
    <property type="entry name" value="HTH_LUXR_1"/>
    <property type="match status" value="1"/>
</dbReference>
<dbReference type="InterPro" id="IPR039420">
    <property type="entry name" value="WalR-like"/>
</dbReference>
<dbReference type="GO" id="GO:0003677">
    <property type="term" value="F:DNA binding"/>
    <property type="evidence" value="ECO:0007669"/>
    <property type="project" value="UniProtKB-KW"/>
</dbReference>
<evidence type="ECO:0000256" key="3">
    <source>
        <dbReference type="ARBA" id="ARBA00023125"/>
    </source>
</evidence>
<feature type="modified residue" description="4-aspartylphosphate" evidence="5">
    <location>
        <position position="43"/>
    </location>
</feature>
<evidence type="ECO:0000256" key="4">
    <source>
        <dbReference type="ARBA" id="ARBA00023163"/>
    </source>
</evidence>
<dbReference type="Pfam" id="PF00196">
    <property type="entry name" value="GerE"/>
    <property type="match status" value="1"/>
</dbReference>
<dbReference type="PANTHER" id="PTHR43214:SF41">
    <property type="entry name" value="NITRATE_NITRITE RESPONSE REGULATOR PROTEIN NARP"/>
    <property type="match status" value="1"/>
</dbReference>
<dbReference type="PROSITE" id="PS50043">
    <property type="entry name" value="HTH_LUXR_2"/>
    <property type="match status" value="1"/>
</dbReference>
<dbReference type="Gene3D" id="3.40.50.2300">
    <property type="match status" value="1"/>
</dbReference>
<dbReference type="InterPro" id="IPR001789">
    <property type="entry name" value="Sig_transdc_resp-reg_receiver"/>
</dbReference>
<reference evidence="8 9" key="1">
    <citation type="submission" date="2018-09" db="EMBL/GenBank/DDBJ databases">
        <authorList>
            <person name="Zhu H."/>
        </authorList>
    </citation>
    <scope>NUCLEOTIDE SEQUENCE [LARGE SCALE GENOMIC DNA]</scope>
    <source>
        <strain evidence="8 9">K2R10-39</strain>
    </source>
</reference>
<evidence type="ECO:0000256" key="2">
    <source>
        <dbReference type="ARBA" id="ARBA00023015"/>
    </source>
</evidence>
<feature type="domain" description="Response regulatory" evidence="7">
    <location>
        <begin position="1"/>
        <end position="108"/>
    </location>
</feature>
<dbReference type="AlphaFoldDB" id="A0A418WWL6"/>
<organism evidence="8 9">
    <name type="scientific">Noviherbaspirillum cavernae</name>
    <dbReference type="NCBI Taxonomy" id="2320862"/>
    <lineage>
        <taxon>Bacteria</taxon>
        <taxon>Pseudomonadati</taxon>
        <taxon>Pseudomonadota</taxon>
        <taxon>Betaproteobacteria</taxon>
        <taxon>Burkholderiales</taxon>
        <taxon>Oxalobacteraceae</taxon>
        <taxon>Noviherbaspirillum</taxon>
    </lineage>
</organism>
<dbReference type="OrthoDB" id="9780593at2"/>
<dbReference type="GO" id="GO:0000160">
    <property type="term" value="P:phosphorelay signal transduction system"/>
    <property type="evidence" value="ECO:0007669"/>
    <property type="project" value="InterPro"/>
</dbReference>
<dbReference type="Pfam" id="PF00072">
    <property type="entry name" value="Response_reg"/>
    <property type="match status" value="1"/>
</dbReference>
<accession>A0A418WWL6</accession>
<sequence>MMRAGLKRIIASTTDMVVVGEAVDSADVQRQIGKTDCDVLTLDMTMPGLSGIELIKEIKKQKPGLPILILSMHNVGKIAGAALRAGAGGYLTKDADPERLIEAIQKLAGGGKYIDPAMVDKLVFDGADDKKPHENLSERERQIFFMIVAGQSTSQIAADLGLSAKTVSTHKKRIMEKMDVDNGADLVRYAIEKHLVA</sequence>
<dbReference type="SMART" id="SM00448">
    <property type="entry name" value="REC"/>
    <property type="match status" value="1"/>
</dbReference>
<dbReference type="Proteomes" id="UP000285190">
    <property type="component" value="Unassembled WGS sequence"/>
</dbReference>
<evidence type="ECO:0000313" key="8">
    <source>
        <dbReference type="EMBL" id="RJF97043.1"/>
    </source>
</evidence>
<gene>
    <name evidence="8" type="ORF">D3870_20135</name>
</gene>
<proteinExistence type="predicted"/>
<protein>
    <submittedName>
        <fullName evidence="8">DNA-binding response regulator</fullName>
    </submittedName>
</protein>
<dbReference type="InterPro" id="IPR058245">
    <property type="entry name" value="NreC/VraR/RcsB-like_REC"/>
</dbReference>
<dbReference type="InterPro" id="IPR016032">
    <property type="entry name" value="Sig_transdc_resp-reg_C-effctor"/>
</dbReference>
<evidence type="ECO:0000259" key="7">
    <source>
        <dbReference type="PROSITE" id="PS50110"/>
    </source>
</evidence>
<dbReference type="SUPFAM" id="SSF46894">
    <property type="entry name" value="C-terminal effector domain of the bipartite response regulators"/>
    <property type="match status" value="1"/>
</dbReference>
<feature type="domain" description="HTH luxR-type" evidence="6">
    <location>
        <begin position="129"/>
        <end position="194"/>
    </location>
</feature>
<evidence type="ECO:0000259" key="6">
    <source>
        <dbReference type="PROSITE" id="PS50043"/>
    </source>
</evidence>